<evidence type="ECO:0000313" key="6">
    <source>
        <dbReference type="EMBL" id="GAA5512896.1"/>
    </source>
</evidence>
<comment type="caution">
    <text evidence="6">The sequence shown here is derived from an EMBL/GenBank/DDBJ whole genome shotgun (WGS) entry which is preliminary data.</text>
</comment>
<comment type="similarity">
    <text evidence="1">Belongs to the LysR transcriptional regulatory family.</text>
</comment>
<keyword evidence="4" id="KW-0804">Transcription</keyword>
<evidence type="ECO:0000256" key="2">
    <source>
        <dbReference type="ARBA" id="ARBA00023015"/>
    </source>
</evidence>
<dbReference type="Gene3D" id="3.40.190.290">
    <property type="match status" value="1"/>
</dbReference>
<dbReference type="InterPro" id="IPR000847">
    <property type="entry name" value="LysR_HTH_N"/>
</dbReference>
<dbReference type="Pfam" id="PF03466">
    <property type="entry name" value="LysR_substrate"/>
    <property type="match status" value="1"/>
</dbReference>
<dbReference type="Gene3D" id="1.10.10.10">
    <property type="entry name" value="Winged helix-like DNA-binding domain superfamily/Winged helix DNA-binding domain"/>
    <property type="match status" value="1"/>
</dbReference>
<dbReference type="Pfam" id="PF00126">
    <property type="entry name" value="HTH_1"/>
    <property type="match status" value="1"/>
</dbReference>
<name>A0ABP9W6A5_9DEIO</name>
<dbReference type="InterPro" id="IPR005119">
    <property type="entry name" value="LysR_subst-bd"/>
</dbReference>
<gene>
    <name evidence="6" type="primary">argP</name>
    <name evidence="6" type="ORF">Dcar01_01620</name>
</gene>
<evidence type="ECO:0000256" key="3">
    <source>
        <dbReference type="ARBA" id="ARBA00023125"/>
    </source>
</evidence>
<keyword evidence="2" id="KW-0805">Transcription regulation</keyword>
<dbReference type="PROSITE" id="PS50931">
    <property type="entry name" value="HTH_LYSR"/>
    <property type="match status" value="1"/>
</dbReference>
<dbReference type="EMBL" id="BAABRP010000004">
    <property type="protein sequence ID" value="GAA5512896.1"/>
    <property type="molecule type" value="Genomic_DNA"/>
</dbReference>
<protein>
    <submittedName>
        <fullName evidence="6">HTH-type transcriptional regulator ArgP</fullName>
    </submittedName>
</protein>
<evidence type="ECO:0000256" key="1">
    <source>
        <dbReference type="ARBA" id="ARBA00009437"/>
    </source>
</evidence>
<organism evidence="6 7">
    <name type="scientific">Deinococcus carri</name>
    <dbReference type="NCBI Taxonomy" id="1211323"/>
    <lineage>
        <taxon>Bacteria</taxon>
        <taxon>Thermotogati</taxon>
        <taxon>Deinococcota</taxon>
        <taxon>Deinococci</taxon>
        <taxon>Deinococcales</taxon>
        <taxon>Deinococcaceae</taxon>
        <taxon>Deinococcus</taxon>
    </lineage>
</organism>
<dbReference type="InterPro" id="IPR036390">
    <property type="entry name" value="WH_DNA-bd_sf"/>
</dbReference>
<keyword evidence="3" id="KW-0238">DNA-binding</keyword>
<dbReference type="SUPFAM" id="SSF53850">
    <property type="entry name" value="Periplasmic binding protein-like II"/>
    <property type="match status" value="1"/>
</dbReference>
<evidence type="ECO:0000256" key="4">
    <source>
        <dbReference type="ARBA" id="ARBA00023163"/>
    </source>
</evidence>
<evidence type="ECO:0000313" key="7">
    <source>
        <dbReference type="Proteomes" id="UP001401887"/>
    </source>
</evidence>
<dbReference type="Proteomes" id="UP001401887">
    <property type="component" value="Unassembled WGS sequence"/>
</dbReference>
<sequence>MAAVKLCVNVMALPDRLSPAAGLRPLVKPALLQALVAVAEAGSFSRGAAHLDVTQSAVSRSVAELERELGVRLLRRTPQGAHLTPAGERVLERARHILTLLDLLHDDARASGEITGTVRIACFRSVATHLLPPLMARTRLAYPQVRLEIHDACLERADVERAVLTGRADFGVGQLPADPRLVASPLLTDEYLLVTNAADPAPLPLAGPYLQHGLTTLPAITEALKALGLPGTPAMCLSEETSILALVERGLGFSVLPRLVLPAALPGVRLQAFPGRVARTLGVLRLPSGARSPAARLLLAAVLDAAHPAVPPQE</sequence>
<proteinExistence type="inferred from homology"/>
<dbReference type="PRINTS" id="PR00039">
    <property type="entry name" value="HTHLYSR"/>
</dbReference>
<reference evidence="6 7" key="1">
    <citation type="submission" date="2024-02" db="EMBL/GenBank/DDBJ databases">
        <title>Deinococcus carri NBRC 110142.</title>
        <authorList>
            <person name="Ichikawa N."/>
            <person name="Katano-Makiyama Y."/>
            <person name="Hidaka K."/>
        </authorList>
    </citation>
    <scope>NUCLEOTIDE SEQUENCE [LARGE SCALE GENOMIC DNA]</scope>
    <source>
        <strain evidence="6 7">NBRC 110142</strain>
    </source>
</reference>
<keyword evidence="7" id="KW-1185">Reference proteome</keyword>
<dbReference type="InterPro" id="IPR036388">
    <property type="entry name" value="WH-like_DNA-bd_sf"/>
</dbReference>
<feature type="domain" description="HTH lysR-type" evidence="5">
    <location>
        <begin position="27"/>
        <end position="84"/>
    </location>
</feature>
<dbReference type="InterPro" id="IPR050950">
    <property type="entry name" value="HTH-type_LysR_regulators"/>
</dbReference>
<evidence type="ECO:0000259" key="5">
    <source>
        <dbReference type="PROSITE" id="PS50931"/>
    </source>
</evidence>
<accession>A0ABP9W6A5</accession>
<dbReference type="PANTHER" id="PTHR30419">
    <property type="entry name" value="HTH-TYPE TRANSCRIPTIONAL REGULATOR YBHD"/>
    <property type="match status" value="1"/>
</dbReference>
<dbReference type="SUPFAM" id="SSF46785">
    <property type="entry name" value="Winged helix' DNA-binding domain"/>
    <property type="match status" value="1"/>
</dbReference>